<dbReference type="GO" id="GO:0045211">
    <property type="term" value="C:postsynaptic membrane"/>
    <property type="evidence" value="ECO:0007669"/>
    <property type="project" value="InterPro"/>
</dbReference>
<dbReference type="Proteomes" id="UP000038045">
    <property type="component" value="Unplaced"/>
</dbReference>
<evidence type="ECO:0000256" key="9">
    <source>
        <dbReference type="ARBA" id="ARBA00023303"/>
    </source>
</evidence>
<keyword evidence="1" id="KW-0813">Transport</keyword>
<evidence type="ECO:0000259" key="12">
    <source>
        <dbReference type="Pfam" id="PF02931"/>
    </source>
</evidence>
<dbReference type="InterPro" id="IPR036734">
    <property type="entry name" value="Neur_chan_lig-bd_sf"/>
</dbReference>
<dbReference type="Pfam" id="PF02931">
    <property type="entry name" value="Neur_chan_LBD"/>
    <property type="match status" value="1"/>
</dbReference>
<dbReference type="GO" id="GO:0004888">
    <property type="term" value="F:transmembrane signaling receptor activity"/>
    <property type="evidence" value="ECO:0007669"/>
    <property type="project" value="InterPro"/>
</dbReference>
<proteinExistence type="predicted"/>
<evidence type="ECO:0000256" key="2">
    <source>
        <dbReference type="ARBA" id="ARBA00022475"/>
    </source>
</evidence>
<feature type="signal peptide" evidence="11">
    <location>
        <begin position="1"/>
        <end position="17"/>
    </location>
</feature>
<sequence>MKFLITFILFLVTKSNSTFFDNHLTVSTFSSEEFEKDTHLPYLYKLYGDLFKNYHSEIRPILNDSKPTEVTIQFWLKQVLKVNERDQTIRLYLWLELYWIDEILTWNPLSYGNITEIHVPSSKIWKPDLVVYNRKD</sequence>
<evidence type="ECO:0000256" key="11">
    <source>
        <dbReference type="SAM" id="SignalP"/>
    </source>
</evidence>
<dbReference type="Gene3D" id="2.70.170.10">
    <property type="entry name" value="Neurotransmitter-gated ion-channel ligand-binding domain"/>
    <property type="match status" value="1"/>
</dbReference>
<keyword evidence="13" id="KW-1185">Reference proteome</keyword>
<accession>A0A0N4ZXG7</accession>
<keyword evidence="3" id="KW-0812">Transmembrane</keyword>
<dbReference type="PANTHER" id="PTHR18945">
    <property type="entry name" value="NEUROTRANSMITTER GATED ION CHANNEL"/>
    <property type="match status" value="1"/>
</dbReference>
<dbReference type="STRING" id="131310.A0A0N4ZXG7"/>
<evidence type="ECO:0000256" key="7">
    <source>
        <dbReference type="ARBA" id="ARBA00023170"/>
    </source>
</evidence>
<dbReference type="PRINTS" id="PR00254">
    <property type="entry name" value="NICOTINICR"/>
</dbReference>
<dbReference type="InterPro" id="IPR006202">
    <property type="entry name" value="Neur_chan_lig-bd"/>
</dbReference>
<dbReference type="SUPFAM" id="SSF63712">
    <property type="entry name" value="Nicotinic receptor ligand binding domain-like"/>
    <property type="match status" value="1"/>
</dbReference>
<dbReference type="InterPro" id="IPR002394">
    <property type="entry name" value="Nicotinic_acetylcholine_rcpt"/>
</dbReference>
<keyword evidence="2" id="KW-1003">Cell membrane</keyword>
<evidence type="ECO:0000256" key="8">
    <source>
        <dbReference type="ARBA" id="ARBA00023286"/>
    </source>
</evidence>
<keyword evidence="4" id="KW-0770">Synapse</keyword>
<dbReference type="GO" id="GO:0022848">
    <property type="term" value="F:acetylcholine-gated monoatomic cation-selective channel activity"/>
    <property type="evidence" value="ECO:0007669"/>
    <property type="project" value="InterPro"/>
</dbReference>
<comment type="subcellular location">
    <subcellularLocation>
        <location evidence="10">Synaptic cell membrane</location>
        <topology evidence="10">Multi-pass membrane protein</topology>
    </subcellularLocation>
</comment>
<keyword evidence="8" id="KW-1071">Ligand-gated ion channel</keyword>
<evidence type="ECO:0000313" key="13">
    <source>
        <dbReference type="Proteomes" id="UP000038045"/>
    </source>
</evidence>
<evidence type="ECO:0000256" key="3">
    <source>
        <dbReference type="ARBA" id="ARBA00022692"/>
    </source>
</evidence>
<reference evidence="14" key="1">
    <citation type="submission" date="2017-02" db="UniProtKB">
        <authorList>
            <consortium name="WormBaseParasite"/>
        </authorList>
    </citation>
    <scope>IDENTIFICATION</scope>
</reference>
<evidence type="ECO:0000256" key="6">
    <source>
        <dbReference type="ARBA" id="ARBA00023136"/>
    </source>
</evidence>
<feature type="chain" id="PRO_5005892436" evidence="11">
    <location>
        <begin position="18"/>
        <end position="136"/>
    </location>
</feature>
<evidence type="ECO:0000256" key="4">
    <source>
        <dbReference type="ARBA" id="ARBA00023018"/>
    </source>
</evidence>
<keyword evidence="6" id="KW-0472">Membrane</keyword>
<evidence type="ECO:0000313" key="14">
    <source>
        <dbReference type="WBParaSite" id="PTRK_0001338000.1"/>
    </source>
</evidence>
<dbReference type="AlphaFoldDB" id="A0A0N4ZXG7"/>
<keyword evidence="5" id="KW-0406">Ion transport</keyword>
<protein>
    <submittedName>
        <fullName evidence="14">Neur_chan_LBD domain-containing protein</fullName>
    </submittedName>
</protein>
<organism evidence="13 14">
    <name type="scientific">Parastrongyloides trichosuri</name>
    <name type="common">Possum-specific nematode worm</name>
    <dbReference type="NCBI Taxonomy" id="131310"/>
    <lineage>
        <taxon>Eukaryota</taxon>
        <taxon>Metazoa</taxon>
        <taxon>Ecdysozoa</taxon>
        <taxon>Nematoda</taxon>
        <taxon>Chromadorea</taxon>
        <taxon>Rhabditida</taxon>
        <taxon>Tylenchina</taxon>
        <taxon>Panagrolaimomorpha</taxon>
        <taxon>Strongyloidoidea</taxon>
        <taxon>Strongyloididae</taxon>
        <taxon>Parastrongyloides</taxon>
    </lineage>
</organism>
<evidence type="ECO:0000256" key="1">
    <source>
        <dbReference type="ARBA" id="ARBA00022448"/>
    </source>
</evidence>
<evidence type="ECO:0000256" key="5">
    <source>
        <dbReference type="ARBA" id="ARBA00023065"/>
    </source>
</evidence>
<dbReference type="WBParaSite" id="PTRK_0001338000.1">
    <property type="protein sequence ID" value="PTRK_0001338000.1"/>
    <property type="gene ID" value="PTRK_0001338000"/>
</dbReference>
<evidence type="ECO:0000256" key="10">
    <source>
        <dbReference type="ARBA" id="ARBA00034099"/>
    </source>
</evidence>
<keyword evidence="11" id="KW-0732">Signal</keyword>
<name>A0A0N4ZXG7_PARTI</name>
<keyword evidence="9" id="KW-0407">Ion channel</keyword>
<dbReference type="InterPro" id="IPR006201">
    <property type="entry name" value="Neur_channel"/>
</dbReference>
<keyword evidence="7" id="KW-0675">Receptor</keyword>
<feature type="domain" description="Neurotransmitter-gated ion-channel ligand-binding" evidence="12">
    <location>
        <begin position="45"/>
        <end position="136"/>
    </location>
</feature>